<feature type="compositionally biased region" description="Low complexity" evidence="1">
    <location>
        <begin position="287"/>
        <end position="313"/>
    </location>
</feature>
<dbReference type="PANTHER" id="PTHR47743">
    <property type="entry name" value="KIAA1210 / KIAA1211 FAMILY MEMBER"/>
    <property type="match status" value="1"/>
</dbReference>
<dbReference type="OrthoDB" id="9944945at2759"/>
<gene>
    <name evidence="3" type="ORF">chiPu_0017043</name>
</gene>
<dbReference type="Proteomes" id="UP000287033">
    <property type="component" value="Unassembled WGS sequence"/>
</dbReference>
<evidence type="ECO:0000313" key="4">
    <source>
        <dbReference type="Proteomes" id="UP000287033"/>
    </source>
</evidence>
<dbReference type="Pfam" id="PF15262">
    <property type="entry name" value="DUF4592"/>
    <property type="match status" value="1"/>
</dbReference>
<sequence>MIFNTTFDKNKWSVPWDAIALQRWDSGGFPSVGIIQWQERDRLAECWRQCVNCTHNVGDTFVLCCRVKLPGNWKELDNVLPHLRSSCQFGTLTFAEIAFGCESIFMATDLTESKMRESEGPNEDGSGKKKSKFKSFKKFFVKKKRKEFVVNAEKPNMKMSQSAGDVTIPESVIPELGENEQGAYKIIMGTRSLSHDSIFIPDTSVQQPVKPVRVFSQESVSGPIKALQLKVQQNIKVGPPPTSIPATKMEDAGASSEDDGLPQSPPESSPRHEISTQSYLTKVMPGSSSRPSSPRSTNLPSRSTSRPRSPTSPLVSISSDSFISPAIDFNSPPTFSTCLDNSAARHKLSVKPRNQRSSSKQRRPSSRFISEEPRDLMYKVPELKEENEQEISNYNSENANSEICLKEKTAIPSTILTQGQPLSLTEPMIIQSSSTEVVDNSEQGTSELIQLNIATSSCAWDVNDHLQTSSELAVLSETGEDVNLMEFDIVEVTASQILVLPGTESLGSTTVLSEHSTSLDFIDPLKQKEEINLLEFEERATKCGTPVSSLDISFAGETVYPTSTEIQADKLLLTSEEPPSIVPVATEINEIEFVQETPDTSCKQTNTEATSKESLHSIDQRAIEPSNHDNRSDEVPEEFSSIASTSTEVCSQPSEVLKTSQDPPVSETIKSSLESTEVTVFKKTDVQTSEDNTISLQSSFKKNSQGSFKFSISSAWNRSRRGSMKWNEGNLTPDSDSLQNRFPQKVSTLPGRERKENGEEMPLSESSVVRIEVHKPEKTEEDKIDEGRGLFGIKLRSTSHSLKYKESAHLDYKRHSAEATLESGSSALQLKIEKTDVRKSPEISLSNTLMDNGKLKAKSSESLSVKPPLPKKPVLQSVNTATTASNKQTIQIKPSQERLKDTEKKPSVSKISEKGQLFDKHIQDNGSSTEASSVPAWVTMARQKQKGYQVQHFGKQDKMPAQETKATADGKGVDKETLKSSTELKSNHHKSSSSCKPQECKLELKSSVAEPHQNVSPIPSPVTVNKHSSASSQKTNDKDWRDQHNKDKASSSSSQPSWMELAKKKAKAWSDMPQIIK</sequence>
<feature type="compositionally biased region" description="Basic and acidic residues" evidence="1">
    <location>
        <begin position="954"/>
        <end position="978"/>
    </location>
</feature>
<feature type="compositionally biased region" description="Basic residues" evidence="1">
    <location>
        <begin position="345"/>
        <end position="365"/>
    </location>
</feature>
<feature type="compositionally biased region" description="Polar residues" evidence="1">
    <location>
        <begin position="641"/>
        <end position="671"/>
    </location>
</feature>
<feature type="compositionally biased region" description="Basic and acidic residues" evidence="1">
    <location>
        <begin position="1035"/>
        <end position="1049"/>
    </location>
</feature>
<comment type="caution">
    <text evidence="3">The sequence shown here is derived from an EMBL/GenBank/DDBJ whole genome shotgun (WGS) entry which is preliminary data.</text>
</comment>
<protein>
    <recommendedName>
        <fullName evidence="2">DUF4592 domain-containing protein</fullName>
    </recommendedName>
</protein>
<proteinExistence type="predicted"/>
<accession>A0A401T7A7</accession>
<feature type="compositionally biased region" description="Polar residues" evidence="1">
    <location>
        <begin position="1013"/>
        <end position="1034"/>
    </location>
</feature>
<feature type="compositionally biased region" description="Polar residues" evidence="1">
    <location>
        <begin position="879"/>
        <end position="894"/>
    </location>
</feature>
<feature type="region of interest" description="Disordered" evidence="1">
    <location>
        <begin position="859"/>
        <end position="934"/>
    </location>
</feature>
<dbReference type="OMA" id="CAPATDK"/>
<feature type="compositionally biased region" description="Basic and acidic residues" evidence="1">
    <location>
        <begin position="622"/>
        <end position="634"/>
    </location>
</feature>
<evidence type="ECO:0000313" key="3">
    <source>
        <dbReference type="EMBL" id="GCC38529.1"/>
    </source>
</evidence>
<reference evidence="3 4" key="1">
    <citation type="journal article" date="2018" name="Nat. Ecol. Evol.">
        <title>Shark genomes provide insights into elasmobranch evolution and the origin of vertebrates.</title>
        <authorList>
            <person name="Hara Y"/>
            <person name="Yamaguchi K"/>
            <person name="Onimaru K"/>
            <person name="Kadota M"/>
            <person name="Koyanagi M"/>
            <person name="Keeley SD"/>
            <person name="Tatsumi K"/>
            <person name="Tanaka K"/>
            <person name="Motone F"/>
            <person name="Kageyama Y"/>
            <person name="Nozu R"/>
            <person name="Adachi N"/>
            <person name="Nishimura O"/>
            <person name="Nakagawa R"/>
            <person name="Tanegashima C"/>
            <person name="Kiyatake I"/>
            <person name="Matsumoto R"/>
            <person name="Murakumo K"/>
            <person name="Nishida K"/>
            <person name="Terakita A"/>
            <person name="Kuratani S"/>
            <person name="Sato K"/>
            <person name="Hyodo S Kuraku.S."/>
        </authorList>
    </citation>
    <scope>NUCLEOTIDE SEQUENCE [LARGE SCALE GENOMIC DNA]</scope>
</reference>
<feature type="domain" description="DUF4592" evidence="2">
    <location>
        <begin position="233"/>
        <end position="360"/>
    </location>
</feature>
<feature type="compositionally biased region" description="Basic and acidic residues" evidence="1">
    <location>
        <begin position="895"/>
        <end position="923"/>
    </location>
</feature>
<dbReference type="PANTHER" id="PTHR47743:SF1">
    <property type="entry name" value="CRACD-LIKE PROTEIN"/>
    <property type="match status" value="1"/>
</dbReference>
<dbReference type="InterPro" id="IPR028030">
    <property type="entry name" value="DUF4592"/>
</dbReference>
<feature type="region of interest" description="Disordered" evidence="1">
    <location>
        <begin position="948"/>
        <end position="1077"/>
    </location>
</feature>
<feature type="region of interest" description="Disordered" evidence="1">
    <location>
        <begin position="622"/>
        <end position="671"/>
    </location>
</feature>
<dbReference type="EMBL" id="BEZZ01001201">
    <property type="protein sequence ID" value="GCC38529.1"/>
    <property type="molecule type" value="Genomic_DNA"/>
</dbReference>
<feature type="compositionally biased region" description="Polar residues" evidence="1">
    <location>
        <begin position="729"/>
        <end position="747"/>
    </location>
</feature>
<feature type="region of interest" description="Disordered" evidence="1">
    <location>
        <begin position="345"/>
        <end position="373"/>
    </location>
</feature>
<dbReference type="InterPro" id="IPR026713">
    <property type="entry name" value="CRACD-like"/>
</dbReference>
<dbReference type="AlphaFoldDB" id="A0A401T7A7"/>
<feature type="region of interest" description="Disordered" evidence="1">
    <location>
        <begin position="232"/>
        <end position="318"/>
    </location>
</feature>
<name>A0A401T7A7_CHIPU</name>
<evidence type="ECO:0000256" key="1">
    <source>
        <dbReference type="SAM" id="MobiDB-lite"/>
    </source>
</evidence>
<organism evidence="3 4">
    <name type="scientific">Chiloscyllium punctatum</name>
    <name type="common">Brownbanded bambooshark</name>
    <name type="synonym">Hemiscyllium punctatum</name>
    <dbReference type="NCBI Taxonomy" id="137246"/>
    <lineage>
        <taxon>Eukaryota</taxon>
        <taxon>Metazoa</taxon>
        <taxon>Chordata</taxon>
        <taxon>Craniata</taxon>
        <taxon>Vertebrata</taxon>
        <taxon>Chondrichthyes</taxon>
        <taxon>Elasmobranchii</taxon>
        <taxon>Galeomorphii</taxon>
        <taxon>Galeoidea</taxon>
        <taxon>Orectolobiformes</taxon>
        <taxon>Hemiscylliidae</taxon>
        <taxon>Chiloscyllium</taxon>
    </lineage>
</organism>
<feature type="region of interest" description="Disordered" evidence="1">
    <location>
        <begin position="724"/>
        <end position="763"/>
    </location>
</feature>
<dbReference type="STRING" id="137246.A0A401T7A7"/>
<keyword evidence="4" id="KW-1185">Reference proteome</keyword>
<feature type="compositionally biased region" description="Low complexity" evidence="1">
    <location>
        <begin position="860"/>
        <end position="878"/>
    </location>
</feature>
<evidence type="ECO:0000259" key="2">
    <source>
        <dbReference type="Pfam" id="PF15262"/>
    </source>
</evidence>